<keyword evidence="4" id="KW-1185">Reference proteome</keyword>
<gene>
    <name evidence="3" type="ORF">DYU11_27810</name>
</gene>
<keyword evidence="1" id="KW-1133">Transmembrane helix</keyword>
<proteinExistence type="predicted"/>
<keyword evidence="2" id="KW-0732">Signal</keyword>
<evidence type="ECO:0000256" key="1">
    <source>
        <dbReference type="SAM" id="Phobius"/>
    </source>
</evidence>
<feature type="transmembrane region" description="Helical" evidence="1">
    <location>
        <begin position="88"/>
        <end position="105"/>
    </location>
</feature>
<sequence>MISPALPTLLLLLTGSLTMAQSSDVDVYLVRVVMQNGDRFQGVLDDVDATDLLIGSAPDGSWHWRSGGRVPLELVRKIVLKRANNHRFTLQGAIAGGLLTGLVVVRSARKSPFRSSVLYGLNLAMGIGGGAATGALLGHAISNGGRRVIRPPKRDQADPTETLRRQLLTYTYRFRQEQLNYPQP</sequence>
<comment type="caution">
    <text evidence="3">The sequence shown here is derived from an EMBL/GenBank/DDBJ whole genome shotgun (WGS) entry which is preliminary data.</text>
</comment>
<name>A0A418LZT3_9BACT</name>
<keyword evidence="1" id="KW-0472">Membrane</keyword>
<keyword evidence="1" id="KW-0812">Transmembrane</keyword>
<dbReference type="Proteomes" id="UP000283523">
    <property type="component" value="Unassembled WGS sequence"/>
</dbReference>
<evidence type="ECO:0000313" key="3">
    <source>
        <dbReference type="EMBL" id="RIV18769.1"/>
    </source>
</evidence>
<feature type="signal peptide" evidence="2">
    <location>
        <begin position="1"/>
        <end position="20"/>
    </location>
</feature>
<dbReference type="RefSeq" id="WP_119671007.1">
    <property type="nucleotide sequence ID" value="NZ_QXED01000010.1"/>
</dbReference>
<organism evidence="3 4">
    <name type="scientific">Fibrisoma montanum</name>
    <dbReference type="NCBI Taxonomy" id="2305895"/>
    <lineage>
        <taxon>Bacteria</taxon>
        <taxon>Pseudomonadati</taxon>
        <taxon>Bacteroidota</taxon>
        <taxon>Cytophagia</taxon>
        <taxon>Cytophagales</taxon>
        <taxon>Spirosomataceae</taxon>
        <taxon>Fibrisoma</taxon>
    </lineage>
</organism>
<reference evidence="3 4" key="1">
    <citation type="submission" date="2018-08" db="EMBL/GenBank/DDBJ databases">
        <title>Fibrisoma montanum sp. nov., isolated from Danxia mountain soil.</title>
        <authorList>
            <person name="Huang Y."/>
        </authorList>
    </citation>
    <scope>NUCLEOTIDE SEQUENCE [LARGE SCALE GENOMIC DNA]</scope>
    <source>
        <strain evidence="3 4">HYT19</strain>
    </source>
</reference>
<dbReference type="AlphaFoldDB" id="A0A418LZT3"/>
<evidence type="ECO:0000313" key="4">
    <source>
        <dbReference type="Proteomes" id="UP000283523"/>
    </source>
</evidence>
<feature type="transmembrane region" description="Helical" evidence="1">
    <location>
        <begin position="117"/>
        <end position="141"/>
    </location>
</feature>
<evidence type="ECO:0000256" key="2">
    <source>
        <dbReference type="SAM" id="SignalP"/>
    </source>
</evidence>
<protein>
    <submittedName>
        <fullName evidence="3">Uncharacterized protein</fullName>
    </submittedName>
</protein>
<dbReference type="EMBL" id="QXED01000010">
    <property type="protein sequence ID" value="RIV18769.1"/>
    <property type="molecule type" value="Genomic_DNA"/>
</dbReference>
<dbReference type="OrthoDB" id="954259at2"/>
<accession>A0A418LZT3</accession>
<feature type="chain" id="PRO_5019092277" evidence="2">
    <location>
        <begin position="21"/>
        <end position="184"/>
    </location>
</feature>